<keyword evidence="1" id="KW-1185">Reference proteome</keyword>
<reference evidence="2" key="1">
    <citation type="submission" date="2016-11" db="UniProtKB">
        <authorList>
            <consortium name="WormBaseParasite"/>
        </authorList>
    </citation>
    <scope>IDENTIFICATION</scope>
</reference>
<protein>
    <submittedName>
        <fullName evidence="2">Transposase</fullName>
    </submittedName>
</protein>
<name>A0A1I7ZFP4_9BILA</name>
<sequence length="72" mass="8009">MLHRSVYGYDKEEIPNNGRLTCDLEDRGIEMIRGIGKQHQRTVLGLTTDVGSSDIYGGRCWPPGVPMVSTQC</sequence>
<proteinExistence type="predicted"/>
<accession>A0A1I7ZFP4</accession>
<dbReference type="Proteomes" id="UP000095287">
    <property type="component" value="Unplaced"/>
</dbReference>
<evidence type="ECO:0000313" key="2">
    <source>
        <dbReference type="WBParaSite" id="L893_g25982.t1"/>
    </source>
</evidence>
<organism evidence="1 2">
    <name type="scientific">Steinernema glaseri</name>
    <dbReference type="NCBI Taxonomy" id="37863"/>
    <lineage>
        <taxon>Eukaryota</taxon>
        <taxon>Metazoa</taxon>
        <taxon>Ecdysozoa</taxon>
        <taxon>Nematoda</taxon>
        <taxon>Chromadorea</taxon>
        <taxon>Rhabditida</taxon>
        <taxon>Tylenchina</taxon>
        <taxon>Panagrolaimomorpha</taxon>
        <taxon>Strongyloidoidea</taxon>
        <taxon>Steinernematidae</taxon>
        <taxon>Steinernema</taxon>
    </lineage>
</organism>
<dbReference type="AlphaFoldDB" id="A0A1I7ZFP4"/>
<evidence type="ECO:0000313" key="1">
    <source>
        <dbReference type="Proteomes" id="UP000095287"/>
    </source>
</evidence>
<dbReference type="WBParaSite" id="L893_g25982.t1">
    <property type="protein sequence ID" value="L893_g25982.t1"/>
    <property type="gene ID" value="L893_g25982"/>
</dbReference>